<evidence type="ECO:0000313" key="2">
    <source>
        <dbReference type="Proteomes" id="UP001220395"/>
    </source>
</evidence>
<evidence type="ECO:0000313" key="1">
    <source>
        <dbReference type="EMBL" id="WCT74498.1"/>
    </source>
</evidence>
<keyword evidence="2" id="KW-1185">Reference proteome</keyword>
<dbReference type="EMBL" id="CP117411">
    <property type="protein sequence ID" value="WCT74498.1"/>
    <property type="molecule type" value="Genomic_DNA"/>
</dbReference>
<organism evidence="1 2">
    <name type="scientific">Sphingomonas naphthae</name>
    <dbReference type="NCBI Taxonomy" id="1813468"/>
    <lineage>
        <taxon>Bacteria</taxon>
        <taxon>Pseudomonadati</taxon>
        <taxon>Pseudomonadota</taxon>
        <taxon>Alphaproteobacteria</taxon>
        <taxon>Sphingomonadales</taxon>
        <taxon>Sphingomonadaceae</taxon>
        <taxon>Sphingomonas</taxon>
    </lineage>
</organism>
<protein>
    <submittedName>
        <fullName evidence="1">3-oxoacyl-ACP synthase</fullName>
    </submittedName>
</protein>
<accession>A0ABY7TNA6</accession>
<dbReference type="Proteomes" id="UP001220395">
    <property type="component" value="Chromosome"/>
</dbReference>
<sequence>MDEAKALNMIAAEERLHDALARQLPATGPPPGLLKTTQSFHASLGSGGTTLHLARIAALDAAVCTILGALLCAGAPLSTHRHAAPVLHRIRRNEVRHVRIARAIVARRGAGVSVRDAAAATREMLAQIIMPLSDALEVLAVDPRVLDRRLRRLPEGLLRP</sequence>
<dbReference type="RefSeq" id="WP_273689559.1">
    <property type="nucleotide sequence ID" value="NZ_CP117411.1"/>
</dbReference>
<proteinExistence type="predicted"/>
<gene>
    <name evidence="1" type="ORF">PQ455_04510</name>
</gene>
<reference evidence="1 2" key="1">
    <citation type="submission" date="2023-02" db="EMBL/GenBank/DDBJ databases">
        <title>Genome sequence of Sphingomonas naphthae.</title>
        <authorList>
            <person name="Kim S."/>
            <person name="Heo J."/>
            <person name="Kwon S.-W."/>
        </authorList>
    </citation>
    <scope>NUCLEOTIDE SEQUENCE [LARGE SCALE GENOMIC DNA]</scope>
    <source>
        <strain evidence="1 2">KACC 18716</strain>
    </source>
</reference>
<name>A0ABY7TNA6_9SPHN</name>